<dbReference type="RefSeq" id="WP_386436917.1">
    <property type="nucleotide sequence ID" value="NZ_JBHSBB010000031.1"/>
</dbReference>
<dbReference type="InterPro" id="IPR027417">
    <property type="entry name" value="P-loop_NTPase"/>
</dbReference>
<sequence>MGTPGASAAQELAAALSRLYRDAGSPPYRVLVDQGEAQRPPVKLNDATLSDWFNGAAVPASPKAFTFLVTHLQARAVRLAPGRNSPHLDWWNQQRRKAQQQRRSGPAAGGEADRSASSLSAPPRQLPAPPSDFTGRRRDLDELIAPFALPEASSRADPDMALCPAPCHSPVVIYGLPGVGKSALALRLARELIPRYPDGQLYAALRGEDGPVHPDVVLGQFLRALGTAPNDLPSDPAELAALYRSTLAGRRVLVVLDDARSEQQIRPLLPGGSTCLTVVTSRSALPALASATSYPLDLLDADESLELFSLIGGAERVAADLASAEFVVQMCGQLPLALRIAAARFRARTDWTIANLAERLAGVRGRLPELRVGDLDVRGSFELSYQDLPDEARRLFRRLGVTPGAVFSAGLAAELIGQPAPDTDELIERLILDQLVQPAEVPGTYRMHSLLRELAGELLNAAPESDGNPALTSMLTWYATNLHIADIAVSPKERASAEADPEAARAWLDTEEANLLPLLGYSNALGLDDYTANAAREVAVVVKSRSRVEECRYALNLGLDAAERIDNGNLQALLLFELGEFQLMWEFDETAAEESYTKAVHLLDSHKFPALASRLHVRLAHMHRSAGRTKESERELSASVTAAAATGDPDAELVPRLFEAEGLIDQGEYRKAIRLLKLNIEAWSQQNVMVEVPWRMVLARAYLNVERYAAATAQLERCRELSDAHGIRIFMPEVLWLLGRALRARGLRARAENAWEQGLRLIDEYPAPPNHGMFARLAHERAASHKESGEYARAEELFAMAADHFGLAKQPFNRSGARDRQAQAALVAGDPAKAASLWRAAVEELSILEGAGEQPERAVAAREVLERRLASLKNRRPSPG</sequence>
<organism evidence="3 4">
    <name type="scientific">Streptomyces polygonati</name>
    <dbReference type="NCBI Taxonomy" id="1617087"/>
    <lineage>
        <taxon>Bacteria</taxon>
        <taxon>Bacillati</taxon>
        <taxon>Actinomycetota</taxon>
        <taxon>Actinomycetes</taxon>
        <taxon>Kitasatosporales</taxon>
        <taxon>Streptomycetaceae</taxon>
        <taxon>Streptomyces</taxon>
    </lineage>
</organism>
<dbReference type="PRINTS" id="PR00364">
    <property type="entry name" value="DISEASERSIST"/>
</dbReference>
<feature type="region of interest" description="Disordered" evidence="1">
    <location>
        <begin position="83"/>
        <end position="136"/>
    </location>
</feature>
<keyword evidence="3" id="KW-0547">Nucleotide-binding</keyword>
<dbReference type="GO" id="GO:0005524">
    <property type="term" value="F:ATP binding"/>
    <property type="evidence" value="ECO:0007669"/>
    <property type="project" value="UniProtKB-KW"/>
</dbReference>
<evidence type="ECO:0000259" key="2">
    <source>
        <dbReference type="SMART" id="SM00382"/>
    </source>
</evidence>
<dbReference type="SMART" id="SM00382">
    <property type="entry name" value="AAA"/>
    <property type="match status" value="1"/>
</dbReference>
<accession>A0ABV8HYR9</accession>
<evidence type="ECO:0000313" key="4">
    <source>
        <dbReference type="Proteomes" id="UP001595765"/>
    </source>
</evidence>
<proteinExistence type="predicted"/>
<comment type="caution">
    <text evidence="3">The sequence shown here is derived from an EMBL/GenBank/DDBJ whole genome shotgun (WGS) entry which is preliminary data.</text>
</comment>
<protein>
    <submittedName>
        <fullName evidence="3">ATP-binding protein</fullName>
    </submittedName>
</protein>
<keyword evidence="4" id="KW-1185">Reference proteome</keyword>
<gene>
    <name evidence="3" type="ORF">ACFO3J_31705</name>
</gene>
<dbReference type="PANTHER" id="PTHR47691">
    <property type="entry name" value="REGULATOR-RELATED"/>
    <property type="match status" value="1"/>
</dbReference>
<reference evidence="4" key="1">
    <citation type="journal article" date="2019" name="Int. J. Syst. Evol. Microbiol.">
        <title>The Global Catalogue of Microorganisms (GCM) 10K type strain sequencing project: providing services to taxonomists for standard genome sequencing and annotation.</title>
        <authorList>
            <consortium name="The Broad Institute Genomics Platform"/>
            <consortium name="The Broad Institute Genome Sequencing Center for Infectious Disease"/>
            <person name="Wu L."/>
            <person name="Ma J."/>
        </authorList>
    </citation>
    <scope>NUCLEOTIDE SEQUENCE [LARGE SCALE GENOMIC DNA]</scope>
    <source>
        <strain evidence="4">CGMCC 4.7237</strain>
    </source>
</reference>
<dbReference type="SUPFAM" id="SSF48452">
    <property type="entry name" value="TPR-like"/>
    <property type="match status" value="1"/>
</dbReference>
<dbReference type="Pfam" id="PF00931">
    <property type="entry name" value="NB-ARC"/>
    <property type="match status" value="1"/>
</dbReference>
<dbReference type="InterPro" id="IPR003593">
    <property type="entry name" value="AAA+_ATPase"/>
</dbReference>
<dbReference type="Gene3D" id="1.25.40.10">
    <property type="entry name" value="Tetratricopeptide repeat domain"/>
    <property type="match status" value="1"/>
</dbReference>
<dbReference type="SUPFAM" id="SSF52540">
    <property type="entry name" value="P-loop containing nucleoside triphosphate hydrolases"/>
    <property type="match status" value="1"/>
</dbReference>
<keyword evidence="3" id="KW-0067">ATP-binding</keyword>
<dbReference type="Proteomes" id="UP001595765">
    <property type="component" value="Unassembled WGS sequence"/>
</dbReference>
<name>A0ABV8HYR9_9ACTN</name>
<evidence type="ECO:0000313" key="3">
    <source>
        <dbReference type="EMBL" id="MFC4035995.1"/>
    </source>
</evidence>
<dbReference type="InterPro" id="IPR002182">
    <property type="entry name" value="NB-ARC"/>
</dbReference>
<feature type="domain" description="AAA+ ATPase" evidence="2">
    <location>
        <begin position="167"/>
        <end position="302"/>
    </location>
</feature>
<dbReference type="EMBL" id="JBHSBB010000031">
    <property type="protein sequence ID" value="MFC4035995.1"/>
    <property type="molecule type" value="Genomic_DNA"/>
</dbReference>
<dbReference type="Gene3D" id="3.40.50.300">
    <property type="entry name" value="P-loop containing nucleotide triphosphate hydrolases"/>
    <property type="match status" value="1"/>
</dbReference>
<evidence type="ECO:0000256" key="1">
    <source>
        <dbReference type="SAM" id="MobiDB-lite"/>
    </source>
</evidence>
<dbReference type="InterPro" id="IPR011990">
    <property type="entry name" value="TPR-like_helical_dom_sf"/>
</dbReference>
<dbReference type="PANTHER" id="PTHR47691:SF3">
    <property type="entry name" value="HTH-TYPE TRANSCRIPTIONAL REGULATOR RV0890C-RELATED"/>
    <property type="match status" value="1"/>
</dbReference>